<comment type="similarity">
    <text evidence="1">Belongs to the histone deacetylase family.</text>
</comment>
<feature type="signal peptide" evidence="2">
    <location>
        <begin position="1"/>
        <end position="34"/>
    </location>
</feature>
<evidence type="ECO:0000259" key="3">
    <source>
        <dbReference type="Pfam" id="PF00850"/>
    </source>
</evidence>
<proteinExistence type="inferred from homology"/>
<feature type="chain" id="PRO_5039598212" evidence="2">
    <location>
        <begin position="35"/>
        <end position="356"/>
    </location>
</feature>
<dbReference type="GO" id="GO:0040029">
    <property type="term" value="P:epigenetic regulation of gene expression"/>
    <property type="evidence" value="ECO:0007669"/>
    <property type="project" value="TreeGrafter"/>
</dbReference>
<evidence type="ECO:0000313" key="4">
    <source>
        <dbReference type="EMBL" id="CAA9233527.1"/>
    </source>
</evidence>
<feature type="domain" description="Histone deacetylase" evidence="3">
    <location>
        <begin position="42"/>
        <end position="326"/>
    </location>
</feature>
<accession>A0A6J4HW34</accession>
<dbReference type="PANTHER" id="PTHR10625:SF10">
    <property type="entry name" value="HISTONE DEACETYLASE HDAC1"/>
    <property type="match status" value="1"/>
</dbReference>
<dbReference type="SUPFAM" id="SSF52768">
    <property type="entry name" value="Arginase/deacetylase"/>
    <property type="match status" value="1"/>
</dbReference>
<keyword evidence="2" id="KW-0732">Signal</keyword>
<dbReference type="Gene3D" id="3.40.800.20">
    <property type="entry name" value="Histone deacetylase domain"/>
    <property type="match status" value="1"/>
</dbReference>
<dbReference type="EMBL" id="CADCSY010000059">
    <property type="protein sequence ID" value="CAA9233527.1"/>
    <property type="molecule type" value="Genomic_DNA"/>
</dbReference>
<dbReference type="Pfam" id="PF00850">
    <property type="entry name" value="Hist_deacetyl"/>
    <property type="match status" value="1"/>
</dbReference>
<dbReference type="AlphaFoldDB" id="A0A6J4HW34"/>
<organism evidence="4">
    <name type="scientific">uncultured Acidimicrobiales bacterium</name>
    <dbReference type="NCBI Taxonomy" id="310071"/>
    <lineage>
        <taxon>Bacteria</taxon>
        <taxon>Bacillati</taxon>
        <taxon>Actinomycetota</taxon>
        <taxon>Acidimicrobiia</taxon>
        <taxon>Acidimicrobiales</taxon>
        <taxon>environmental samples</taxon>
    </lineage>
</organism>
<reference evidence="4" key="1">
    <citation type="submission" date="2020-02" db="EMBL/GenBank/DDBJ databases">
        <authorList>
            <person name="Meier V. D."/>
        </authorList>
    </citation>
    <scope>NUCLEOTIDE SEQUENCE</scope>
    <source>
        <strain evidence="4">AVDCRST_MAG20</strain>
    </source>
</reference>
<dbReference type="InterPro" id="IPR023696">
    <property type="entry name" value="Ureohydrolase_dom_sf"/>
</dbReference>
<dbReference type="InterPro" id="IPR023801">
    <property type="entry name" value="His_deacetylse_dom"/>
</dbReference>
<dbReference type="PANTHER" id="PTHR10625">
    <property type="entry name" value="HISTONE DEACETYLASE HDAC1-RELATED"/>
    <property type="match status" value="1"/>
</dbReference>
<evidence type="ECO:0000256" key="2">
    <source>
        <dbReference type="SAM" id="SignalP"/>
    </source>
</evidence>
<dbReference type="InterPro" id="IPR000286">
    <property type="entry name" value="HDACs"/>
</dbReference>
<dbReference type="InterPro" id="IPR037138">
    <property type="entry name" value="His_deacetylse_dom_sf"/>
</dbReference>
<sequence>MLGPPSAARPATARCLLATLASLSVLFLTHAALAGHDAGLGHPERPARLDAVGAGAREAGVDGALVPVTARPASRDELEALHPAAYLDALERFCAAGGGEIDADTGAVPASWTAALLAAGAGPDAVERLDRGEASAAFCAIRPPGHHASPRRAMGFCLLNNVAVTAAVLADRGERVAILDWDAHHGNGTEAAFYDDPRVLYASLHEHPLYPGTGRLRDTGGAGAEGTTVNLPLPSGTTGDVALAALDEVVLPAIERFEPTWLLISAGFDGHRDDPLTGLALSSGDFADLTGRAMGVVPAGRRIAFLEGGYDLRALADSSGACLAALAGEDHRPERATSGGPGHHVVTAARVVHHLA</sequence>
<gene>
    <name evidence="4" type="ORF">AVDCRST_MAG20-1348</name>
</gene>
<name>A0A6J4HW34_9ACTN</name>
<dbReference type="CDD" id="cd09992">
    <property type="entry name" value="HDAC_classII"/>
    <property type="match status" value="1"/>
</dbReference>
<protein>
    <submittedName>
        <fullName evidence="4">Deacetylases, including yeast histone deacetylase and acetoin utilization protein</fullName>
    </submittedName>
</protein>
<dbReference type="GO" id="GO:0004407">
    <property type="term" value="F:histone deacetylase activity"/>
    <property type="evidence" value="ECO:0007669"/>
    <property type="project" value="TreeGrafter"/>
</dbReference>
<evidence type="ECO:0000256" key="1">
    <source>
        <dbReference type="ARBA" id="ARBA00005947"/>
    </source>
</evidence>
<dbReference type="PRINTS" id="PR01270">
    <property type="entry name" value="HDASUPER"/>
</dbReference>